<dbReference type="Proteomes" id="UP001196413">
    <property type="component" value="Unassembled WGS sequence"/>
</dbReference>
<accession>A0AAD5RCA7</accession>
<gene>
    <name evidence="2" type="ORF">KIN20_035927</name>
</gene>
<proteinExistence type="predicted"/>
<keyword evidence="3" id="KW-1185">Reference proteome</keyword>
<dbReference type="EMBL" id="JAHQIW010007303">
    <property type="protein sequence ID" value="KAJ1373512.1"/>
    <property type="molecule type" value="Genomic_DNA"/>
</dbReference>
<name>A0AAD5RCA7_PARTN</name>
<dbReference type="AlphaFoldDB" id="A0AAD5RCA7"/>
<keyword evidence="1" id="KW-0812">Transmembrane</keyword>
<organism evidence="2 3">
    <name type="scientific">Parelaphostrongylus tenuis</name>
    <name type="common">Meningeal worm</name>
    <dbReference type="NCBI Taxonomy" id="148309"/>
    <lineage>
        <taxon>Eukaryota</taxon>
        <taxon>Metazoa</taxon>
        <taxon>Ecdysozoa</taxon>
        <taxon>Nematoda</taxon>
        <taxon>Chromadorea</taxon>
        <taxon>Rhabditida</taxon>
        <taxon>Rhabditina</taxon>
        <taxon>Rhabditomorpha</taxon>
        <taxon>Strongyloidea</taxon>
        <taxon>Metastrongylidae</taxon>
        <taxon>Parelaphostrongylus</taxon>
    </lineage>
</organism>
<evidence type="ECO:0000256" key="1">
    <source>
        <dbReference type="SAM" id="Phobius"/>
    </source>
</evidence>
<feature type="transmembrane region" description="Helical" evidence="1">
    <location>
        <begin position="27"/>
        <end position="58"/>
    </location>
</feature>
<sequence>MYLKLLCIPSTTSLNVELNARLGQSVLLLLVVVVVVVDVVVVVVVVVVVDGVVVVVVVDGLVVVVVVDDDDGVVVIVLDGVDGLRLNIVMSHNPVSQTPGNGPKHGRPLIQLVPFM</sequence>
<keyword evidence="1" id="KW-1133">Transmembrane helix</keyword>
<reference evidence="2" key="1">
    <citation type="submission" date="2021-06" db="EMBL/GenBank/DDBJ databases">
        <title>Parelaphostrongylus tenuis whole genome reference sequence.</title>
        <authorList>
            <person name="Garwood T.J."/>
            <person name="Larsen P.A."/>
            <person name="Fountain-Jones N.M."/>
            <person name="Garbe J.R."/>
            <person name="Macchietto M.G."/>
            <person name="Kania S.A."/>
            <person name="Gerhold R.W."/>
            <person name="Richards J.E."/>
            <person name="Wolf T.M."/>
        </authorList>
    </citation>
    <scope>NUCLEOTIDE SEQUENCE</scope>
    <source>
        <strain evidence="2">MNPRO001-30</strain>
        <tissue evidence="2">Meninges</tissue>
    </source>
</reference>
<protein>
    <submittedName>
        <fullName evidence="2">Uncharacterized protein</fullName>
    </submittedName>
</protein>
<evidence type="ECO:0000313" key="2">
    <source>
        <dbReference type="EMBL" id="KAJ1373512.1"/>
    </source>
</evidence>
<keyword evidence="1" id="KW-0472">Membrane</keyword>
<comment type="caution">
    <text evidence="2">The sequence shown here is derived from an EMBL/GenBank/DDBJ whole genome shotgun (WGS) entry which is preliminary data.</text>
</comment>
<evidence type="ECO:0000313" key="3">
    <source>
        <dbReference type="Proteomes" id="UP001196413"/>
    </source>
</evidence>